<dbReference type="EMBL" id="JAIVGD010000026">
    <property type="protein sequence ID" value="KAH0742491.1"/>
    <property type="molecule type" value="Genomic_DNA"/>
</dbReference>
<comment type="caution">
    <text evidence="10">The sequence shown here is derived from an EMBL/GenBank/DDBJ whole genome shotgun (WGS) entry which is preliminary data.</text>
</comment>
<evidence type="ECO:0000256" key="4">
    <source>
        <dbReference type="ARBA" id="ARBA00023242"/>
    </source>
</evidence>
<evidence type="ECO:0000259" key="9">
    <source>
        <dbReference type="PROSITE" id="PS51184"/>
    </source>
</evidence>
<feature type="compositionally biased region" description="Polar residues" evidence="7">
    <location>
        <begin position="972"/>
        <end position="989"/>
    </location>
</feature>
<evidence type="ECO:0000256" key="7">
    <source>
        <dbReference type="SAM" id="MobiDB-lite"/>
    </source>
</evidence>
<feature type="domain" description="RING-type" evidence="8">
    <location>
        <begin position="236"/>
        <end position="283"/>
    </location>
</feature>
<reference evidence="10 11" key="1">
    <citation type="journal article" date="2021" name="bioRxiv">
        <title>Chromosome-scale and haplotype-resolved genome assembly of a tetraploid potato cultivar.</title>
        <authorList>
            <person name="Sun H."/>
            <person name="Jiao W.-B."/>
            <person name="Krause K."/>
            <person name="Campoy J.A."/>
            <person name="Goel M."/>
            <person name="Folz-Donahue K."/>
            <person name="Kukat C."/>
            <person name="Huettel B."/>
            <person name="Schneeberger K."/>
        </authorList>
    </citation>
    <scope>NUCLEOTIDE SEQUENCE [LARGE SCALE GENOMIC DNA]</scope>
    <source>
        <strain evidence="10">SolTubOtavaFocal</strain>
        <tissue evidence="10">Leaves</tissue>
    </source>
</reference>
<dbReference type="InterPro" id="IPR003347">
    <property type="entry name" value="JmjC_dom"/>
</dbReference>
<feature type="compositionally biased region" description="Basic and acidic residues" evidence="7">
    <location>
        <begin position="166"/>
        <end position="181"/>
    </location>
</feature>
<feature type="compositionally biased region" description="Basic and acidic residues" evidence="7">
    <location>
        <begin position="125"/>
        <end position="137"/>
    </location>
</feature>
<comment type="subcellular location">
    <subcellularLocation>
        <location evidence="1">Nucleus</location>
    </subcellularLocation>
</comment>
<dbReference type="Pfam" id="PF02373">
    <property type="entry name" value="JmjC"/>
    <property type="match status" value="1"/>
</dbReference>
<proteinExistence type="inferred from homology"/>
<name>A0ABQ7U6P7_SOLTU</name>
<feature type="compositionally biased region" description="Basic residues" evidence="7">
    <location>
        <begin position="76"/>
        <end position="87"/>
    </location>
</feature>
<organism evidence="10 11">
    <name type="scientific">Solanum tuberosum</name>
    <name type="common">Potato</name>
    <dbReference type="NCBI Taxonomy" id="4113"/>
    <lineage>
        <taxon>Eukaryota</taxon>
        <taxon>Viridiplantae</taxon>
        <taxon>Streptophyta</taxon>
        <taxon>Embryophyta</taxon>
        <taxon>Tracheophyta</taxon>
        <taxon>Spermatophyta</taxon>
        <taxon>Magnoliopsida</taxon>
        <taxon>eudicotyledons</taxon>
        <taxon>Gunneridae</taxon>
        <taxon>Pentapetalae</taxon>
        <taxon>asterids</taxon>
        <taxon>lamiids</taxon>
        <taxon>Solanales</taxon>
        <taxon>Solanaceae</taxon>
        <taxon>Solanoideae</taxon>
        <taxon>Solaneae</taxon>
        <taxon>Solanum</taxon>
    </lineage>
</organism>
<evidence type="ECO:0000256" key="2">
    <source>
        <dbReference type="ARBA" id="ARBA00006801"/>
    </source>
</evidence>
<comment type="similarity">
    <text evidence="2">Belongs to the JARID1 histone demethylase family.</text>
</comment>
<accession>A0ABQ7U6P7</accession>
<gene>
    <name evidence="10" type="ORF">KY290_035534</name>
</gene>
<evidence type="ECO:0000256" key="5">
    <source>
        <dbReference type="PROSITE-ProRule" id="PRU00175"/>
    </source>
</evidence>
<feature type="compositionally biased region" description="Polar residues" evidence="7">
    <location>
        <begin position="212"/>
        <end position="229"/>
    </location>
</feature>
<keyword evidence="5" id="KW-0862">Zinc</keyword>
<dbReference type="PROSITE" id="PS51184">
    <property type="entry name" value="JMJC"/>
    <property type="match status" value="1"/>
</dbReference>
<feature type="compositionally biased region" description="Basic and acidic residues" evidence="7">
    <location>
        <begin position="196"/>
        <end position="209"/>
    </location>
</feature>
<evidence type="ECO:0000259" key="8">
    <source>
        <dbReference type="PROSITE" id="PS50089"/>
    </source>
</evidence>
<dbReference type="SUPFAM" id="SSF51197">
    <property type="entry name" value="Clavaminate synthase-like"/>
    <property type="match status" value="1"/>
</dbReference>
<evidence type="ECO:0008006" key="12">
    <source>
        <dbReference type="Google" id="ProtNLM"/>
    </source>
</evidence>
<dbReference type="Proteomes" id="UP000826656">
    <property type="component" value="Unassembled WGS sequence"/>
</dbReference>
<feature type="region of interest" description="Disordered" evidence="7">
    <location>
        <begin position="972"/>
        <end position="1000"/>
    </location>
</feature>
<evidence type="ECO:0000256" key="1">
    <source>
        <dbReference type="ARBA" id="ARBA00004123"/>
    </source>
</evidence>
<keyword evidence="11" id="KW-1185">Reference proteome</keyword>
<dbReference type="InterPro" id="IPR001841">
    <property type="entry name" value="Znf_RING"/>
</dbReference>
<evidence type="ECO:0000313" key="10">
    <source>
        <dbReference type="EMBL" id="KAH0742491.1"/>
    </source>
</evidence>
<feature type="coiled-coil region" evidence="6">
    <location>
        <begin position="1751"/>
        <end position="1792"/>
    </location>
</feature>
<feature type="domain" description="JmjC" evidence="9">
    <location>
        <begin position="704"/>
        <end position="933"/>
    </location>
</feature>
<sequence length="1850" mass="208393">MSGRCRKNVKQNAAEKQSRETCKTDRQKVVQKSALKSNRYIEEFAKYMAVLDEEDHNSRRKRRRKNNEEEELNTGMKKKGQDRKRRNNTRENVEYDLQEIVPCYNEKELNTALKKKGQAQKRNKNTRENIESKKDDPQEIAVLAEGEQLNTGTKKWGQARKRSKNKRENVESKKGNQEKTVSESYRVENVGESAEEGGRGQEEKEKEIVEDNSLQDNASKPRNRNSKGNEIASNMCHQCQRNDKGRVVRCTSCKTKRYCVPCMTTWYPGMPEVAFEESCPACRQNCNCKACLRLDGPIRALKNLYCEISKEEKIQYSKFIVQKLLPFLRRFNTEQVMEMEIEAKIQGVPVSELMLPKAKCWRSERIHCNNCKTSIFDLRRNCSSCSYVLCLTCCRDLRDGIYKGGEEEVIMKFTDNGVAYLHGDVRLDARTTISRRPRFSKKMVDNDSVGDAKFALGMEPGDDGGLLPENSGYPAGEWKCNEDGSIPCPPENFGGCVKGVLELKCLTSKSKSLISELLEEAEDISKRLELEYMHEMPQESCLCMKSMDENDMQKSKLRKAAFREDSDGNYLYCPAAKDLQQEDLKHFQCHWLKGEPAIVGNMLETMSGLSWEPMVMWRACRQIKSTNHPLHLNVSAINCLDWCEVEVNIRQFFMGYMEGRFDSAGWPQILQLKDWPSSDFFDERSPRHCAEFVRSLPFKEYTNPQNGYLNLAVKLPSGYLMPGTRPKTYIAYGVPEELGRGDSVTKLHFDMSDSVNVLTHTQGINLTPEQLSRIDKLKRKHVAQDNWELQTTEEEHKYEIKTSSKFNEDQPLLDDIDGGALWDIFRRQDIPKLEEYLRKHFKEFRHINCCRIPQVIHPIHDQTFYLTKDHKNNLKEECGIEPWTFVQKLGDAVFIPAGCPYQVRNLKSCINVALCFVSPENVGECIRLTEEFRKLPQDHVAKEDKLEVKKMIFHAMTDAVCELGMRSQNNSKMDGVKSLSSMSSSTPVNKVQDAMPQATPQRSLDIVKQSEDMAQARRKSSAIENELARTVQIDCGSPVSSHLLSAEKAMPQTRRKSSVIENELVRTVETDCGSLVSSHLLSAEKAMPQARRKSSAIENELVRTTQTDCGNPVSSHLLSAEKSMPQAIRKSPAIENELVRTAETDCRSLVSSHLLSAEKAMPQATQQRSLDIVRQSEDMAHARRKSSASENELVRTAETDCGSPALSHLLSAEKAMPQARRKSSAIENELVRTAQTDCGSPVSNHLLSAERAMPQARRKSSGIEIELVRTVQPDCGCPISSHLLSAEKAMPQARRKSSAIENEMVRTTQADCGKPVSSHLLSAEKAMPQATLPTSLDILGQSEDMPPGMKISSASENELVRTAETDCGSPVLSHLLSAVKAMPQARRKSSAIENELVRTAQTDCGSPVSNHLLSAEKAMPQARRKSSAIENEMVRTTQADCGKPVSRHLLSAEKAMPQATLPTSLDILGQSEDMPPGMKISSASDNELVRTPQVDCQGPGSSQLFSARKTMLQETPPASSDIVGPLEDSAPGQRKISSEIENELVRTLQADCRSPVSSLFSVVKVAMLPATPPASSDTVGPLEDMVPGQRKISSDIENATTPQADCRNSFCSHFLSLEKDRPEESTSVPNQNRTPTIIQDVNSTFHKVESFLKSIPKDHFRSLSGTPNSNLESAKETVKHFVGGPLKMLADRANEKVLKEAISLLNENLSSFTDEQARLLVKIKHIFPSMVQDLRDASQTESSCQDFFIDLEKHRKTLDDLRNTDMELKLKYDQQEAEEKEMETMLMFLRKRKAEILEKRLELSVKANRTMSSAEEKVGKIEDTKILLVKAKEKIDNLKRQWSVLKPLHL</sequence>
<dbReference type="InterPro" id="IPR045109">
    <property type="entry name" value="LSDs-like"/>
</dbReference>
<feature type="region of interest" description="Disordered" evidence="7">
    <location>
        <begin position="113"/>
        <end position="229"/>
    </location>
</feature>
<keyword evidence="6" id="KW-0175">Coiled coil</keyword>
<dbReference type="Gene3D" id="2.60.120.650">
    <property type="entry name" value="Cupin"/>
    <property type="match status" value="1"/>
</dbReference>
<dbReference type="PROSITE" id="PS50089">
    <property type="entry name" value="ZF_RING_2"/>
    <property type="match status" value="1"/>
</dbReference>
<feature type="compositionally biased region" description="Basic residues" evidence="7">
    <location>
        <begin position="113"/>
        <end position="124"/>
    </location>
</feature>
<dbReference type="PANTHER" id="PTHR12549">
    <property type="entry name" value="JMJC DOMAIN-CONTAINING HISTONE DEMETHYLATION PROTEIN"/>
    <property type="match status" value="1"/>
</dbReference>
<feature type="region of interest" description="Disordered" evidence="7">
    <location>
        <begin position="1"/>
        <end position="31"/>
    </location>
</feature>
<keyword evidence="4" id="KW-0539">Nucleus</keyword>
<dbReference type="PANTHER" id="PTHR12549:SF11">
    <property type="entry name" value="LYSINE-SPECIFIC DEMETHYLASE JMJ25"/>
    <property type="match status" value="1"/>
</dbReference>
<feature type="region of interest" description="Disordered" evidence="7">
    <location>
        <begin position="1177"/>
        <end position="1197"/>
    </location>
</feature>
<feature type="region of interest" description="Disordered" evidence="7">
    <location>
        <begin position="52"/>
        <end position="96"/>
    </location>
</feature>
<feature type="compositionally biased region" description="Basic and acidic residues" evidence="7">
    <location>
        <begin position="16"/>
        <end position="28"/>
    </location>
</feature>
<dbReference type="SMART" id="SM00558">
    <property type="entry name" value="JmjC"/>
    <property type="match status" value="1"/>
</dbReference>
<evidence type="ECO:0000313" key="11">
    <source>
        <dbReference type="Proteomes" id="UP000826656"/>
    </source>
</evidence>
<protein>
    <recommendedName>
        <fullName evidence="12">Transcription factor jumonji domain-containing protein</fullName>
    </recommendedName>
</protein>
<evidence type="ECO:0000256" key="3">
    <source>
        <dbReference type="ARBA" id="ARBA00022723"/>
    </source>
</evidence>
<evidence type="ECO:0000256" key="6">
    <source>
        <dbReference type="SAM" id="Coils"/>
    </source>
</evidence>
<keyword evidence="3" id="KW-0479">Metal-binding</keyword>
<keyword evidence="5" id="KW-0863">Zinc-finger</keyword>